<dbReference type="EMBL" id="BLIO01000001">
    <property type="protein sequence ID" value="GFE12073.1"/>
    <property type="molecule type" value="Genomic_DNA"/>
</dbReference>
<evidence type="ECO:0000256" key="1">
    <source>
        <dbReference type="SAM" id="MobiDB-lite"/>
    </source>
</evidence>
<proteinExistence type="predicted"/>
<dbReference type="Proteomes" id="UP000430079">
    <property type="component" value="Unassembled WGS sequence"/>
</dbReference>
<reference evidence="2 3" key="1">
    <citation type="submission" date="2019-12" db="EMBL/GenBank/DDBJ databases">
        <title>Whole genome shotgun sequence of Streptomyces hygroscopicus subsp. glebosus NBRC 13786.</title>
        <authorList>
            <person name="Ichikawa N."/>
            <person name="Kimura A."/>
            <person name="Kitahashi Y."/>
            <person name="Komaki H."/>
            <person name="Tamura T."/>
        </authorList>
    </citation>
    <scope>NUCLEOTIDE SEQUENCE [LARGE SCALE GENOMIC DNA]</scope>
    <source>
        <strain evidence="2 3">NBRC 13786</strain>
    </source>
</reference>
<comment type="caution">
    <text evidence="2">The sequence shown here is derived from an EMBL/GenBank/DDBJ whole genome shotgun (WGS) entry which is preliminary data.</text>
</comment>
<evidence type="ECO:0000313" key="2">
    <source>
        <dbReference type="EMBL" id="GFE12073.1"/>
    </source>
</evidence>
<evidence type="ECO:0000313" key="3">
    <source>
        <dbReference type="Proteomes" id="UP000430079"/>
    </source>
</evidence>
<feature type="region of interest" description="Disordered" evidence="1">
    <location>
        <begin position="1"/>
        <end position="32"/>
    </location>
</feature>
<feature type="region of interest" description="Disordered" evidence="1">
    <location>
        <begin position="60"/>
        <end position="82"/>
    </location>
</feature>
<name>A0A640SKL2_9ACTN</name>
<gene>
    <name evidence="2" type="ORF">Sgleb_01200</name>
</gene>
<keyword evidence="3" id="KW-1185">Reference proteome</keyword>
<dbReference type="AlphaFoldDB" id="A0A640SKL2"/>
<accession>A0A640SKL2</accession>
<sequence length="82" mass="9192">MDDGVDAVYVQGAGEGQAAYTGSDDGDAREARGAAHESRDLCFLRGWGWWEALWEALRDPDRDRDREAQDTPVRRSDRYSAS</sequence>
<organism evidence="2 3">
    <name type="scientific">Streptomyces glebosus</name>
    <dbReference type="NCBI Taxonomy" id="249580"/>
    <lineage>
        <taxon>Bacteria</taxon>
        <taxon>Bacillati</taxon>
        <taxon>Actinomycetota</taxon>
        <taxon>Actinomycetes</taxon>
        <taxon>Kitasatosporales</taxon>
        <taxon>Streptomycetaceae</taxon>
        <taxon>Streptomyces</taxon>
    </lineage>
</organism>
<protein>
    <submittedName>
        <fullName evidence="2">Uncharacterized protein</fullName>
    </submittedName>
</protein>